<organism evidence="1">
    <name type="scientific">Culicoides sonorensis</name>
    <name type="common">Biting midge</name>
    <dbReference type="NCBI Taxonomy" id="179676"/>
    <lineage>
        <taxon>Eukaryota</taxon>
        <taxon>Metazoa</taxon>
        <taxon>Ecdysozoa</taxon>
        <taxon>Arthropoda</taxon>
        <taxon>Hexapoda</taxon>
        <taxon>Insecta</taxon>
        <taxon>Pterygota</taxon>
        <taxon>Neoptera</taxon>
        <taxon>Endopterygota</taxon>
        <taxon>Diptera</taxon>
        <taxon>Nematocera</taxon>
        <taxon>Chironomoidea</taxon>
        <taxon>Ceratopogonidae</taxon>
        <taxon>Ceratopogoninae</taxon>
        <taxon>Culicoides</taxon>
        <taxon>Monoculicoides</taxon>
    </lineage>
</organism>
<reference evidence="1" key="1">
    <citation type="submission" date="2018-07" db="EMBL/GenBank/DDBJ databases">
        <authorList>
            <person name="Quirk P.G."/>
            <person name="Krulwich T.A."/>
        </authorList>
    </citation>
    <scope>NUCLEOTIDE SEQUENCE</scope>
</reference>
<accession>A0A336LPA2</accession>
<protein>
    <submittedName>
        <fullName evidence="1">CSON010163 protein</fullName>
    </submittedName>
</protein>
<sequence>MIQQAKEFGQRFLANPELIHLVPARHTQRNLSQSHGDCNKSCIAAINIFNNDAPPHIVEKR</sequence>
<name>A0A336LPA2_CULSO</name>
<proteinExistence type="predicted"/>
<dbReference type="EMBL" id="UFQT01000040">
    <property type="protein sequence ID" value="SSX18621.1"/>
    <property type="molecule type" value="Genomic_DNA"/>
</dbReference>
<dbReference type="AlphaFoldDB" id="A0A336LPA2"/>
<dbReference type="VEuPathDB" id="VectorBase:CSON010163"/>
<evidence type="ECO:0000313" key="1">
    <source>
        <dbReference type="EMBL" id="SSX18621.1"/>
    </source>
</evidence>
<gene>
    <name evidence="1" type="primary">CSON010163</name>
</gene>